<sequence length="166" mass="19707">MSFITLYDIWRCSSIYNLNTYKLKRTQNADGMSILEYELVSGTNYAHNLRYQYTLKFIIMRCWAPSPVLEGHDVRGLAGPVVGGDGAEFNTRQFWGWTDFLELFGISNSFHIVFWNAYVFSARLFICYRIKRWCCFGHWRPIQDNIFYFKKCPQTILGLWFHTSYL</sequence>
<evidence type="ECO:0000313" key="2">
    <source>
        <dbReference type="Proteomes" id="UP001235939"/>
    </source>
</evidence>
<evidence type="ECO:0000313" key="1">
    <source>
        <dbReference type="EMBL" id="UYV84980.1"/>
    </source>
</evidence>
<accession>A0ABY6LYU2</accession>
<proteinExistence type="predicted"/>
<keyword evidence="2" id="KW-1185">Reference proteome</keyword>
<protein>
    <submittedName>
        <fullName evidence="1">Uncharacterized protein</fullName>
    </submittedName>
</protein>
<name>A0ABY6LYU2_9ARAC</name>
<dbReference type="EMBL" id="CP092886">
    <property type="protein sequence ID" value="UYV84980.1"/>
    <property type="molecule type" value="Genomic_DNA"/>
</dbReference>
<dbReference type="Proteomes" id="UP001235939">
    <property type="component" value="Chromosome X"/>
</dbReference>
<gene>
    <name evidence="1" type="ORF">LAZ67_X004170</name>
</gene>
<organism evidence="1 2">
    <name type="scientific">Cordylochernes scorpioides</name>
    <dbReference type="NCBI Taxonomy" id="51811"/>
    <lineage>
        <taxon>Eukaryota</taxon>
        <taxon>Metazoa</taxon>
        <taxon>Ecdysozoa</taxon>
        <taxon>Arthropoda</taxon>
        <taxon>Chelicerata</taxon>
        <taxon>Arachnida</taxon>
        <taxon>Pseudoscorpiones</taxon>
        <taxon>Cheliferoidea</taxon>
        <taxon>Chernetidae</taxon>
        <taxon>Cordylochernes</taxon>
    </lineage>
</organism>
<reference evidence="1 2" key="1">
    <citation type="submission" date="2022-03" db="EMBL/GenBank/DDBJ databases">
        <title>A chromosomal length assembly of Cordylochernes scorpioides.</title>
        <authorList>
            <person name="Zeh D."/>
            <person name="Zeh J."/>
        </authorList>
    </citation>
    <scope>NUCLEOTIDE SEQUENCE [LARGE SCALE GENOMIC DNA]</scope>
    <source>
        <strain evidence="1">IN4F17</strain>
        <tissue evidence="1">Whole Body</tissue>
    </source>
</reference>